<feature type="non-terminal residue" evidence="1">
    <location>
        <position position="1"/>
    </location>
</feature>
<accession>M4M893</accession>
<protein>
    <submittedName>
        <fullName evidence="1">Cobalamin acquisition protein 1</fullName>
    </submittedName>
</protein>
<reference evidence="1" key="1">
    <citation type="journal article" date="2012" name="Proc. Natl. Acad. Sci. U.S.A.">
        <title>Influence of cobalamin scarcity on diatom molecular physiology and identification of a cobalamin acquisition protein.</title>
        <authorList>
            <person name="Bertrand E.M."/>
            <person name="Allen A.E."/>
            <person name="Dupont C.L."/>
            <person name="Norden-Krichmar T.M."/>
            <person name="Bai J."/>
            <person name="Valas R.E."/>
            <person name="Saito M.A."/>
        </authorList>
    </citation>
    <scope>NUCLEOTIDE SEQUENCE</scope>
</reference>
<sequence>EKDADHWVYTSPDVNSQVYGTFQEELKDFVSVKNNEVYDTEGQGSNTWFENRYAEPDTILQDFCKIVGYENPFNPVLHMLTYLRHVDSNIPDPKMCTDISAPLGTVGTACMRIGELKAQC</sequence>
<evidence type="ECO:0000313" key="1">
    <source>
        <dbReference type="EMBL" id="AGG56669.1"/>
    </source>
</evidence>
<dbReference type="AlphaFoldDB" id="M4M893"/>
<name>M4M893_9EUKA</name>
<gene>
    <name evidence="1" type="primary">CBA1</name>
</gene>
<proteinExistence type="evidence at transcript level"/>
<feature type="non-terminal residue" evidence="1">
    <location>
        <position position="120"/>
    </location>
</feature>
<organism evidence="1">
    <name type="scientific">uncultured phototrophic eukaryote</name>
    <dbReference type="NCBI Taxonomy" id="172788"/>
    <lineage>
        <taxon>Eukaryota</taxon>
        <taxon>environmental samples</taxon>
    </lineage>
</organism>
<dbReference type="EMBL" id="JX042593">
    <property type="protein sequence ID" value="AGG56669.1"/>
    <property type="molecule type" value="mRNA"/>
</dbReference>